<feature type="compositionally biased region" description="Acidic residues" evidence="1">
    <location>
        <begin position="60"/>
        <end position="80"/>
    </location>
</feature>
<feature type="compositionally biased region" description="Low complexity" evidence="1">
    <location>
        <begin position="143"/>
        <end position="185"/>
    </location>
</feature>
<feature type="region of interest" description="Disordered" evidence="1">
    <location>
        <begin position="548"/>
        <end position="573"/>
    </location>
</feature>
<keyword evidence="3" id="KW-1185">Reference proteome</keyword>
<feature type="region of interest" description="Disordered" evidence="1">
    <location>
        <begin position="128"/>
        <end position="255"/>
    </location>
</feature>
<evidence type="ECO:0000256" key="1">
    <source>
        <dbReference type="SAM" id="MobiDB-lite"/>
    </source>
</evidence>
<dbReference type="EMBL" id="KV442123">
    <property type="protein sequence ID" value="OAQ23314.1"/>
    <property type="molecule type" value="Genomic_DNA"/>
</dbReference>
<sequence>MAKTPKGHNKPSSEPRPPIILRDGTQVGSNLPSHFPKGKASSTRRAIPSKGKPLDSEFDKTEEESVEGMEEGEGGEEEDYNGDINMPTSTTGYPTAQFLLPQRPGHFPFPQEYLTQMANYPHSGYSFLSPPQPHSNSPFPYTLQHLPPQQLSSSQQFLPSLQQPLSSPYQFQFTPQQPQPNYYTTATVKKGRPKTVNNTNQSNGNSQFLSPATPLEGRKGRGKAVLHNQRAHNNNTSNKPSNSSSNDSRNDFSKNNIIAHDPHEAHHDVIPEDVAVTYHDPSLYDPNTSNGLIKKKIAKIVPPVPTIADAFKNIATSPANMGTHPVSPSMVSAVASAPTTHVDPSAIPQLPPTAVTASAPDAPNVGVDHFPIPTTGQPPTAISQSASSDGNGGSQYYTVNNGAFFSIGGDLPSQYEDKSGNTVLSCRHHWGFKGHRLCQGTDAQDYNCLICLNKAPLGNVKPWNARCLSWKINAPNPLPAFDCCPFIRAVRRQRCILGIFPTGIIPADFLAVWKEWCKSKSATCATMSSPPALASDNSTHCEDPSSSCPSKSLLNGERSSTKRPHVVEQSSGFTSPLEVLSLIPSGILPPAGR</sequence>
<feature type="compositionally biased region" description="Polar residues" evidence="1">
    <location>
        <begin position="195"/>
        <end position="210"/>
    </location>
</feature>
<feature type="region of interest" description="Disordered" evidence="1">
    <location>
        <begin position="1"/>
        <end position="80"/>
    </location>
</feature>
<dbReference type="AlphaFoldDB" id="A0A197JFX3"/>
<protein>
    <submittedName>
        <fullName evidence="2">Uncharacterized protein</fullName>
    </submittedName>
</protein>
<feature type="compositionally biased region" description="Low complexity" evidence="1">
    <location>
        <begin position="233"/>
        <end position="247"/>
    </location>
</feature>
<evidence type="ECO:0000313" key="2">
    <source>
        <dbReference type="EMBL" id="OAQ23314.1"/>
    </source>
</evidence>
<gene>
    <name evidence="2" type="ORF">K457DRAFT_36664</name>
</gene>
<proteinExistence type="predicted"/>
<dbReference type="OrthoDB" id="10267846at2759"/>
<evidence type="ECO:0000313" key="3">
    <source>
        <dbReference type="Proteomes" id="UP000078512"/>
    </source>
</evidence>
<dbReference type="Proteomes" id="UP000078512">
    <property type="component" value="Unassembled WGS sequence"/>
</dbReference>
<reference evidence="2 3" key="1">
    <citation type="submission" date="2016-05" db="EMBL/GenBank/DDBJ databases">
        <title>Genome sequencing reveals origins of a unique bacterial endosymbiosis in the earliest lineages of terrestrial Fungi.</title>
        <authorList>
            <consortium name="DOE Joint Genome Institute"/>
            <person name="Uehling J."/>
            <person name="Gryganskyi A."/>
            <person name="Hameed K."/>
            <person name="Tschaplinski T."/>
            <person name="Misztal P."/>
            <person name="Wu S."/>
            <person name="Desiro A."/>
            <person name="Vande Pol N."/>
            <person name="Du Z.-Y."/>
            <person name="Zienkiewicz A."/>
            <person name="Zienkiewicz K."/>
            <person name="Morin E."/>
            <person name="Tisserant E."/>
            <person name="Splivallo R."/>
            <person name="Hainaut M."/>
            <person name="Henrissat B."/>
            <person name="Ohm R."/>
            <person name="Kuo A."/>
            <person name="Yan J."/>
            <person name="Lipzen A."/>
            <person name="Nolan M."/>
            <person name="Labutti K."/>
            <person name="Barry K."/>
            <person name="Goldstein A."/>
            <person name="Labbe J."/>
            <person name="Schadt C."/>
            <person name="Tuskan G."/>
            <person name="Grigoriev I."/>
            <person name="Martin F."/>
            <person name="Vilgalys R."/>
            <person name="Bonito G."/>
        </authorList>
    </citation>
    <scope>NUCLEOTIDE SEQUENCE [LARGE SCALE GENOMIC DNA]</scope>
    <source>
        <strain evidence="2 3">AG-77</strain>
    </source>
</reference>
<organism evidence="2 3">
    <name type="scientific">Linnemannia elongata AG-77</name>
    <dbReference type="NCBI Taxonomy" id="1314771"/>
    <lineage>
        <taxon>Eukaryota</taxon>
        <taxon>Fungi</taxon>
        <taxon>Fungi incertae sedis</taxon>
        <taxon>Mucoromycota</taxon>
        <taxon>Mortierellomycotina</taxon>
        <taxon>Mortierellomycetes</taxon>
        <taxon>Mortierellales</taxon>
        <taxon>Mortierellaceae</taxon>
        <taxon>Linnemannia</taxon>
    </lineage>
</organism>
<accession>A0A197JFX3</accession>
<name>A0A197JFX3_9FUNG</name>